<dbReference type="AlphaFoldDB" id="Q97TE5"/>
<dbReference type="GeneID" id="45000384"/>
<gene>
    <name evidence="1" type="ordered locus">CA_P0159</name>
</gene>
<dbReference type="EMBL" id="AE001438">
    <property type="protein sequence ID" value="AAK76904.1"/>
    <property type="molecule type" value="Genomic_DNA"/>
</dbReference>
<sequence length="160" mass="17846">MSKIKDKQIESISAKKITDLNNKNFVSTDILAIINNFSLNENGKLLFNGSALGVPDLKELKENFILDPLQTKQLLLPVQFSKYDIRTLYCNCTGSVTVDIYDNSKNGFLVYSFNSCHSNYSIVNVPLEDKSGKNNLNLVITNHDLFSVCGTLTIKITSLC</sequence>
<dbReference type="PATRIC" id="fig|272562.8.peg.159"/>
<dbReference type="OrthoDB" id="2219189at2"/>
<evidence type="ECO:0000313" key="2">
    <source>
        <dbReference type="Proteomes" id="UP000000814"/>
    </source>
</evidence>
<dbReference type="HOGENOM" id="CLU_1649127_0_0_9"/>
<organism evidence="1 2">
    <name type="scientific">Clostridium acetobutylicum (strain ATCC 824 / DSM 792 / JCM 1419 / IAM 19013 / LMG 5710 / NBRC 13948 / NRRL B-527 / VKM B-1787 / 2291 / W)</name>
    <dbReference type="NCBI Taxonomy" id="272562"/>
    <lineage>
        <taxon>Bacteria</taxon>
        <taxon>Bacillati</taxon>
        <taxon>Bacillota</taxon>
        <taxon>Clostridia</taxon>
        <taxon>Eubacteriales</taxon>
        <taxon>Clostridiaceae</taxon>
        <taxon>Clostridium</taxon>
    </lineage>
</organism>
<proteinExistence type="predicted"/>
<reference evidence="1 2" key="1">
    <citation type="journal article" date="2001" name="J. Bacteriol.">
        <title>Genome sequence and comparative analysis of the solvent-producing bacterium Clostridium acetobutylicum.</title>
        <authorList>
            <person name="Nolling J."/>
            <person name="Breton G."/>
            <person name="Omelchenko M.V."/>
            <person name="Makarova K.S."/>
            <person name="Zeng Q."/>
            <person name="Gibson R."/>
            <person name="Lee H.M."/>
            <person name="Dubois J."/>
            <person name="Qiu D."/>
            <person name="Hitti J."/>
            <person name="Wolf Y.I."/>
            <person name="Tatusov R.L."/>
            <person name="Sabathe F."/>
            <person name="Doucette-Stamm L."/>
            <person name="Soucaille P."/>
            <person name="Daly M.J."/>
            <person name="Bennett G.N."/>
            <person name="Koonin E.V."/>
            <person name="Smith D.R."/>
        </authorList>
    </citation>
    <scope>NUCLEOTIDE SEQUENCE [LARGE SCALE GENOMIC DNA]</scope>
    <source>
        <strain evidence="2">ATCC 824 / DSM 792 / JCM 1419 / LMG 5710 / VKM B-1787</strain>
        <plasmid evidence="2">pSOL1</plasmid>
    </source>
</reference>
<name>Q97TE5_CLOAB</name>
<evidence type="ECO:0000313" key="1">
    <source>
        <dbReference type="EMBL" id="AAK76904.1"/>
    </source>
</evidence>
<keyword evidence="1" id="KW-0614">Plasmid</keyword>
<geneLocation type="plasmid" evidence="1 2">
    <name>pSOL1</name>
</geneLocation>
<dbReference type="RefSeq" id="WP_010890843.1">
    <property type="nucleotide sequence ID" value="NC_001988.2"/>
</dbReference>
<dbReference type="Proteomes" id="UP000000814">
    <property type="component" value="Plasmid pSOL1"/>
</dbReference>
<accession>Q97TE5</accession>
<dbReference type="KEGG" id="cac:CA_P0159"/>
<keyword evidence="2" id="KW-1185">Reference proteome</keyword>
<protein>
    <submittedName>
        <fullName evidence="1">Uncharacterized protein</fullName>
    </submittedName>
</protein>